<dbReference type="RefSeq" id="WP_077925366.1">
    <property type="nucleotide sequence ID" value="NZ_BAABKE010000004.1"/>
</dbReference>
<keyword evidence="3" id="KW-1185">Reference proteome</keyword>
<dbReference type="EMBL" id="BAABKE010000004">
    <property type="protein sequence ID" value="GAA5099381.1"/>
    <property type="molecule type" value="Genomic_DNA"/>
</dbReference>
<gene>
    <name evidence="2" type="ORF">GCM10023338_12790</name>
</gene>
<evidence type="ECO:0008006" key="4">
    <source>
        <dbReference type="Google" id="ProtNLM"/>
    </source>
</evidence>
<evidence type="ECO:0000256" key="1">
    <source>
        <dbReference type="SAM" id="SignalP"/>
    </source>
</evidence>
<accession>A0ABP9MNM4</accession>
<name>A0ABP9MNM4_9GAMM</name>
<dbReference type="Proteomes" id="UP001500631">
    <property type="component" value="Unassembled WGS sequence"/>
</dbReference>
<evidence type="ECO:0000313" key="2">
    <source>
        <dbReference type="EMBL" id="GAA5099381.1"/>
    </source>
</evidence>
<proteinExistence type="predicted"/>
<organism evidence="2 3">
    <name type="scientific">Wohlfahrtiimonas larvae</name>
    <dbReference type="NCBI Taxonomy" id="1157986"/>
    <lineage>
        <taxon>Bacteria</taxon>
        <taxon>Pseudomonadati</taxon>
        <taxon>Pseudomonadota</taxon>
        <taxon>Gammaproteobacteria</taxon>
        <taxon>Cardiobacteriales</taxon>
        <taxon>Ignatzschineriaceae</taxon>
        <taxon>Wohlfahrtiimonas</taxon>
    </lineage>
</organism>
<protein>
    <recommendedName>
        <fullName evidence="4">DUF4189 domain-containing protein</fullName>
    </recommendedName>
</protein>
<sequence length="100" mass="11181">MKKIIMTALLGATFSLATAQPIFFVHPMDFDNTEAINYSLNYFVKNECQNTDQAAQLTAFESLSHGKDRAAMDKAIKSVCDSGSEQCDYVTIQTEYLKQI</sequence>
<feature type="signal peptide" evidence="1">
    <location>
        <begin position="1"/>
        <end position="19"/>
    </location>
</feature>
<keyword evidence="1" id="KW-0732">Signal</keyword>
<reference evidence="3" key="1">
    <citation type="journal article" date="2019" name="Int. J. Syst. Evol. Microbiol.">
        <title>The Global Catalogue of Microorganisms (GCM) 10K type strain sequencing project: providing services to taxonomists for standard genome sequencing and annotation.</title>
        <authorList>
            <consortium name="The Broad Institute Genomics Platform"/>
            <consortium name="The Broad Institute Genome Sequencing Center for Infectious Disease"/>
            <person name="Wu L."/>
            <person name="Ma J."/>
        </authorList>
    </citation>
    <scope>NUCLEOTIDE SEQUENCE [LARGE SCALE GENOMIC DNA]</scope>
    <source>
        <strain evidence="3">JCM 18424</strain>
    </source>
</reference>
<evidence type="ECO:0000313" key="3">
    <source>
        <dbReference type="Proteomes" id="UP001500631"/>
    </source>
</evidence>
<comment type="caution">
    <text evidence="2">The sequence shown here is derived from an EMBL/GenBank/DDBJ whole genome shotgun (WGS) entry which is preliminary data.</text>
</comment>
<feature type="chain" id="PRO_5046611896" description="DUF4189 domain-containing protein" evidence="1">
    <location>
        <begin position="20"/>
        <end position="100"/>
    </location>
</feature>